<evidence type="ECO:0000313" key="3">
    <source>
        <dbReference type="Proteomes" id="UP000005408"/>
    </source>
</evidence>
<protein>
    <recommendedName>
        <fullName evidence="1">Integrase p58-like C-terminal domain-containing protein</fullName>
    </recommendedName>
</protein>
<evidence type="ECO:0000259" key="1">
    <source>
        <dbReference type="Pfam" id="PF22938"/>
    </source>
</evidence>
<evidence type="ECO:0000313" key="2">
    <source>
        <dbReference type="EnsemblMetazoa" id="G19470.1:cds"/>
    </source>
</evidence>
<keyword evidence="3" id="KW-1185">Reference proteome</keyword>
<accession>A0A8W8JJ53</accession>
<reference evidence="2" key="1">
    <citation type="submission" date="2022-08" db="UniProtKB">
        <authorList>
            <consortium name="EnsemblMetazoa"/>
        </authorList>
    </citation>
    <scope>IDENTIFICATION</scope>
    <source>
        <strain evidence="2">05x7-T-G4-1.051#20</strain>
    </source>
</reference>
<dbReference type="InterPro" id="IPR054465">
    <property type="entry name" value="Integrase_p58-like_C"/>
</dbReference>
<dbReference type="Proteomes" id="UP000005408">
    <property type="component" value="Unassembled WGS sequence"/>
</dbReference>
<sequence length="127" mass="15020">MWSLKSKLQSIHELARKFLKERSQYQKRRYDLYAKRRKLGIGQAVWIHEPIRTKGVCSKLTSPWKGPFVVTKCIDDVTYKVKRSRSQSPKVYHIDRLALYHGRNIPGWIGQFRRQQGCSREATETQT</sequence>
<dbReference type="EnsemblMetazoa" id="G19470.1">
    <property type="protein sequence ID" value="G19470.1:cds"/>
    <property type="gene ID" value="G19470"/>
</dbReference>
<proteinExistence type="predicted"/>
<feature type="domain" description="Integrase p58-like C-terminal" evidence="1">
    <location>
        <begin position="66"/>
        <end position="98"/>
    </location>
</feature>
<name>A0A8W8JJ53_MAGGI</name>
<dbReference type="AlphaFoldDB" id="A0A8W8JJ53"/>
<organism evidence="2 3">
    <name type="scientific">Magallana gigas</name>
    <name type="common">Pacific oyster</name>
    <name type="synonym">Crassostrea gigas</name>
    <dbReference type="NCBI Taxonomy" id="29159"/>
    <lineage>
        <taxon>Eukaryota</taxon>
        <taxon>Metazoa</taxon>
        <taxon>Spiralia</taxon>
        <taxon>Lophotrochozoa</taxon>
        <taxon>Mollusca</taxon>
        <taxon>Bivalvia</taxon>
        <taxon>Autobranchia</taxon>
        <taxon>Pteriomorphia</taxon>
        <taxon>Ostreida</taxon>
        <taxon>Ostreoidea</taxon>
        <taxon>Ostreidae</taxon>
        <taxon>Magallana</taxon>
    </lineage>
</organism>
<dbReference type="Pfam" id="PF22938">
    <property type="entry name" value="Integrase_p58_C"/>
    <property type="match status" value="1"/>
</dbReference>